<reference evidence="1 2" key="1">
    <citation type="submission" date="2022-01" db="EMBL/GenBank/DDBJ databases">
        <title>Whole genome-based taxonomy of the Shewanellaceae.</title>
        <authorList>
            <person name="Martin-Rodriguez A.J."/>
        </authorList>
    </citation>
    <scope>NUCLEOTIDE SEQUENCE [LARGE SCALE GENOMIC DNA]</scope>
    <source>
        <strain evidence="1 2">DSM 17177</strain>
    </source>
</reference>
<keyword evidence="2" id="KW-1185">Reference proteome</keyword>
<gene>
    <name evidence="1" type="ORF">L2764_23515</name>
</gene>
<name>A0ABT0LIE1_9GAMM</name>
<evidence type="ECO:0000313" key="1">
    <source>
        <dbReference type="EMBL" id="MCL1127359.1"/>
    </source>
</evidence>
<comment type="caution">
    <text evidence="1">The sequence shown here is derived from an EMBL/GenBank/DDBJ whole genome shotgun (WGS) entry which is preliminary data.</text>
</comment>
<sequence length="119" mass="13982">MYLNQLIMANCQRPLDRKFSHELSFSAQIFDNRTLKFMFPVAFTDSDYVDAVACFFDFLRELELGLTSLEAIGVELESLLPRRSIGVVYDPELKKVSWYNPMPPELREEIRRELQQKNT</sequence>
<evidence type="ECO:0000313" key="2">
    <source>
        <dbReference type="Proteomes" id="UP001203423"/>
    </source>
</evidence>
<dbReference type="Proteomes" id="UP001203423">
    <property type="component" value="Unassembled WGS sequence"/>
</dbReference>
<protein>
    <submittedName>
        <fullName evidence="1">Uncharacterized protein</fullName>
    </submittedName>
</protein>
<organism evidence="1 2">
    <name type="scientific">Shewanella surugensis</name>
    <dbReference type="NCBI Taxonomy" id="212020"/>
    <lineage>
        <taxon>Bacteria</taxon>
        <taxon>Pseudomonadati</taxon>
        <taxon>Pseudomonadota</taxon>
        <taxon>Gammaproteobacteria</taxon>
        <taxon>Alteromonadales</taxon>
        <taxon>Shewanellaceae</taxon>
        <taxon>Shewanella</taxon>
    </lineage>
</organism>
<dbReference type="RefSeq" id="WP_248942767.1">
    <property type="nucleotide sequence ID" value="NZ_JAKIKS010000149.1"/>
</dbReference>
<proteinExistence type="predicted"/>
<dbReference type="EMBL" id="JAKIKS010000149">
    <property type="protein sequence ID" value="MCL1127359.1"/>
    <property type="molecule type" value="Genomic_DNA"/>
</dbReference>
<accession>A0ABT0LIE1</accession>